<name>A0A9N9L3M3_9HELO</name>
<proteinExistence type="predicted"/>
<sequence>MPMFNVPDARNPNFVGRSAAVKTMRRLLSWSIYYKMFHPKTVYWFKSTDRHSFPDLGNPVTSITEKPLGRWLEIPQQSREPSYR</sequence>
<dbReference type="AlphaFoldDB" id="A0A9N9L3M3"/>
<dbReference type="Proteomes" id="UP000696280">
    <property type="component" value="Unassembled WGS sequence"/>
</dbReference>
<reference evidence="1" key="1">
    <citation type="submission" date="2021-07" db="EMBL/GenBank/DDBJ databases">
        <authorList>
            <person name="Durling M."/>
        </authorList>
    </citation>
    <scope>NUCLEOTIDE SEQUENCE</scope>
</reference>
<dbReference type="EMBL" id="CAJVRL010000077">
    <property type="protein sequence ID" value="CAG8957120.1"/>
    <property type="molecule type" value="Genomic_DNA"/>
</dbReference>
<gene>
    <name evidence="1" type="ORF">HYFRA_00009321</name>
</gene>
<comment type="caution">
    <text evidence="1">The sequence shown here is derived from an EMBL/GenBank/DDBJ whole genome shotgun (WGS) entry which is preliminary data.</text>
</comment>
<evidence type="ECO:0000313" key="2">
    <source>
        <dbReference type="Proteomes" id="UP000696280"/>
    </source>
</evidence>
<keyword evidence="2" id="KW-1185">Reference proteome</keyword>
<protein>
    <submittedName>
        <fullName evidence="1">Uncharacterized protein</fullName>
    </submittedName>
</protein>
<evidence type="ECO:0000313" key="1">
    <source>
        <dbReference type="EMBL" id="CAG8957120.1"/>
    </source>
</evidence>
<organism evidence="1 2">
    <name type="scientific">Hymenoscyphus fraxineus</name>
    <dbReference type="NCBI Taxonomy" id="746836"/>
    <lineage>
        <taxon>Eukaryota</taxon>
        <taxon>Fungi</taxon>
        <taxon>Dikarya</taxon>
        <taxon>Ascomycota</taxon>
        <taxon>Pezizomycotina</taxon>
        <taxon>Leotiomycetes</taxon>
        <taxon>Helotiales</taxon>
        <taxon>Helotiaceae</taxon>
        <taxon>Hymenoscyphus</taxon>
    </lineage>
</organism>
<accession>A0A9N9L3M3</accession>